<feature type="non-terminal residue" evidence="1">
    <location>
        <position position="78"/>
    </location>
</feature>
<feature type="non-terminal residue" evidence="1">
    <location>
        <position position="1"/>
    </location>
</feature>
<dbReference type="Proteomes" id="UP000053555">
    <property type="component" value="Unassembled WGS sequence"/>
</dbReference>
<reference evidence="1" key="1">
    <citation type="submission" date="2014-07" db="EMBL/GenBank/DDBJ databases">
        <title>Identification of a novel salt tolerance gene in wild soybean by whole-genome sequencing.</title>
        <authorList>
            <person name="Lam H.-M."/>
            <person name="Qi X."/>
            <person name="Li M.-W."/>
            <person name="Liu X."/>
            <person name="Xie M."/>
            <person name="Ni M."/>
            <person name="Xu X."/>
        </authorList>
    </citation>
    <scope>NUCLEOTIDE SEQUENCE [LARGE SCALE GENOMIC DNA]</scope>
    <source>
        <tissue evidence="1">Root</tissue>
    </source>
</reference>
<dbReference type="AlphaFoldDB" id="A0A0B2RL33"/>
<evidence type="ECO:0000313" key="1">
    <source>
        <dbReference type="EMBL" id="KHN33915.1"/>
    </source>
</evidence>
<name>A0A0B2RL33_GLYSO</name>
<accession>A0A0B2RL33</accession>
<protein>
    <submittedName>
        <fullName evidence="1">Uncharacterized protein</fullName>
    </submittedName>
</protein>
<gene>
    <name evidence="1" type="ORF">glysoja_031777</name>
</gene>
<proteinExistence type="predicted"/>
<organism evidence="1">
    <name type="scientific">Glycine soja</name>
    <name type="common">Wild soybean</name>
    <dbReference type="NCBI Taxonomy" id="3848"/>
    <lineage>
        <taxon>Eukaryota</taxon>
        <taxon>Viridiplantae</taxon>
        <taxon>Streptophyta</taxon>
        <taxon>Embryophyta</taxon>
        <taxon>Tracheophyta</taxon>
        <taxon>Spermatophyta</taxon>
        <taxon>Magnoliopsida</taxon>
        <taxon>eudicotyledons</taxon>
        <taxon>Gunneridae</taxon>
        <taxon>Pentapetalae</taxon>
        <taxon>rosids</taxon>
        <taxon>fabids</taxon>
        <taxon>Fabales</taxon>
        <taxon>Fabaceae</taxon>
        <taxon>Papilionoideae</taxon>
        <taxon>50 kb inversion clade</taxon>
        <taxon>NPAAA clade</taxon>
        <taxon>indigoferoid/millettioid clade</taxon>
        <taxon>Phaseoleae</taxon>
        <taxon>Glycine</taxon>
        <taxon>Glycine subgen. Soja</taxon>
    </lineage>
</organism>
<sequence length="78" mass="9484">NNLQAIYNLIDSLVLGENVKKWRYLIWHYTCWCMWKHRNDIIFKGHTFDGGELLGGIKINSWEWFLYKKQNTARIFFS</sequence>
<dbReference type="EMBL" id="KN649412">
    <property type="protein sequence ID" value="KHN33915.1"/>
    <property type="molecule type" value="Genomic_DNA"/>
</dbReference>